<dbReference type="Gene3D" id="3.40.50.1820">
    <property type="entry name" value="alpha/beta hydrolase"/>
    <property type="match status" value="1"/>
</dbReference>
<gene>
    <name evidence="3" type="ORF">Sradi_0996000</name>
</gene>
<dbReference type="PANTHER" id="PTHR46086:SF17">
    <property type="entry name" value="ALPHA_BETA-HYDROLASES SUPERFAMILY PROTEIN"/>
    <property type="match status" value="1"/>
</dbReference>
<dbReference type="EMBL" id="JACGWJ010000004">
    <property type="protein sequence ID" value="KAL0424612.1"/>
    <property type="molecule type" value="Genomic_DNA"/>
</dbReference>
<name>A0AAW2V5U2_SESRA</name>
<reference evidence="3" key="2">
    <citation type="journal article" date="2024" name="Plant">
        <title>Genomic evolution and insights into agronomic trait innovations of Sesamum species.</title>
        <authorList>
            <person name="Miao H."/>
            <person name="Wang L."/>
            <person name="Qu L."/>
            <person name="Liu H."/>
            <person name="Sun Y."/>
            <person name="Le M."/>
            <person name="Wang Q."/>
            <person name="Wei S."/>
            <person name="Zheng Y."/>
            <person name="Lin W."/>
            <person name="Duan Y."/>
            <person name="Cao H."/>
            <person name="Xiong S."/>
            <person name="Wang X."/>
            <person name="Wei L."/>
            <person name="Li C."/>
            <person name="Ma Q."/>
            <person name="Ju M."/>
            <person name="Zhao R."/>
            <person name="Li G."/>
            <person name="Mu C."/>
            <person name="Tian Q."/>
            <person name="Mei H."/>
            <person name="Zhang T."/>
            <person name="Gao T."/>
            <person name="Zhang H."/>
        </authorList>
    </citation>
    <scope>NUCLEOTIDE SEQUENCE</scope>
    <source>
        <strain evidence="3">G02</strain>
    </source>
</reference>
<feature type="domain" description="Fungal lipase-type" evidence="2">
    <location>
        <begin position="169"/>
        <end position="326"/>
    </location>
</feature>
<accession>A0AAW2V5U2</accession>
<sequence length="443" mass="50214">MDHICLRLGAETLAGHRCTHGGFGFSGRVLAEFAVPERGFLPANPEFLQSRVEATLYKPPVWTSPAITSRLVGNVIYPDKESPSFLSFTGNLDKRVELDSSISVGDERYYAALSVMAAKASYENKNHIQSVVKDHWKMDFLGFYDLWNDYQDKATTQAFILHDKKNTIIVAFRGTEPFDADAWSSDFDISWYEMQGAGKIHGGFMKALGLQKSQGWPSKQDDGKPETAYYAVRRLLKEHLQKNSKSKFIITGHSLGGALAILFPAILAMHEESALLERVEGIYTFGQPRVGDEKFGEFMKSVIDKYGFNYFRVVYSYDLVPRLPCDDSTLMFKHFGTCIYYNSFYQGKVVGEEPDKNYFSMIWVISKLINAWWELIRSFFITYTKGAEYEEGSLLRMFRVIGLLVAGLPAHFLQDYVNATRLGSSNVFLPDLTSNGQKVLKMQ</sequence>
<proteinExistence type="predicted"/>
<dbReference type="InterPro" id="IPR002921">
    <property type="entry name" value="Fungal_lipase-type"/>
</dbReference>
<organism evidence="3">
    <name type="scientific">Sesamum radiatum</name>
    <name type="common">Black benniseed</name>
    <dbReference type="NCBI Taxonomy" id="300843"/>
    <lineage>
        <taxon>Eukaryota</taxon>
        <taxon>Viridiplantae</taxon>
        <taxon>Streptophyta</taxon>
        <taxon>Embryophyta</taxon>
        <taxon>Tracheophyta</taxon>
        <taxon>Spermatophyta</taxon>
        <taxon>Magnoliopsida</taxon>
        <taxon>eudicotyledons</taxon>
        <taxon>Gunneridae</taxon>
        <taxon>Pentapetalae</taxon>
        <taxon>asterids</taxon>
        <taxon>lamiids</taxon>
        <taxon>Lamiales</taxon>
        <taxon>Pedaliaceae</taxon>
        <taxon>Sesamum</taxon>
    </lineage>
</organism>
<evidence type="ECO:0000259" key="2">
    <source>
        <dbReference type="Pfam" id="PF01764"/>
    </source>
</evidence>
<dbReference type="PANTHER" id="PTHR46086">
    <property type="entry name" value="ALPHA/BETA-HYDROLASES SUPERFAMILY PROTEIN"/>
    <property type="match status" value="1"/>
</dbReference>
<keyword evidence="1" id="KW-0378">Hydrolase</keyword>
<dbReference type="InterPro" id="IPR044819">
    <property type="entry name" value="OBL-like"/>
</dbReference>
<dbReference type="GO" id="GO:0006629">
    <property type="term" value="P:lipid metabolic process"/>
    <property type="evidence" value="ECO:0007669"/>
    <property type="project" value="InterPro"/>
</dbReference>
<evidence type="ECO:0000256" key="1">
    <source>
        <dbReference type="ARBA" id="ARBA00022801"/>
    </source>
</evidence>
<dbReference type="GO" id="GO:0004806">
    <property type="term" value="F:triacylglycerol lipase activity"/>
    <property type="evidence" value="ECO:0007669"/>
    <property type="project" value="InterPro"/>
</dbReference>
<dbReference type="SUPFAM" id="SSF53474">
    <property type="entry name" value="alpha/beta-Hydrolases"/>
    <property type="match status" value="1"/>
</dbReference>
<comment type="caution">
    <text evidence="3">The sequence shown here is derived from an EMBL/GenBank/DDBJ whole genome shotgun (WGS) entry which is preliminary data.</text>
</comment>
<dbReference type="Pfam" id="PF01764">
    <property type="entry name" value="Lipase_3"/>
    <property type="match status" value="1"/>
</dbReference>
<protein>
    <submittedName>
        <fullName evidence="3">Lipase</fullName>
    </submittedName>
</protein>
<dbReference type="CDD" id="cd00519">
    <property type="entry name" value="Lipase_3"/>
    <property type="match status" value="1"/>
</dbReference>
<dbReference type="AlphaFoldDB" id="A0AAW2V5U2"/>
<dbReference type="InterPro" id="IPR029058">
    <property type="entry name" value="AB_hydrolase_fold"/>
</dbReference>
<reference evidence="3" key="1">
    <citation type="submission" date="2020-06" db="EMBL/GenBank/DDBJ databases">
        <authorList>
            <person name="Li T."/>
            <person name="Hu X."/>
            <person name="Zhang T."/>
            <person name="Song X."/>
            <person name="Zhang H."/>
            <person name="Dai N."/>
            <person name="Sheng W."/>
            <person name="Hou X."/>
            <person name="Wei L."/>
        </authorList>
    </citation>
    <scope>NUCLEOTIDE SEQUENCE</scope>
    <source>
        <strain evidence="3">G02</strain>
        <tissue evidence="3">Leaf</tissue>
    </source>
</reference>
<evidence type="ECO:0000313" key="3">
    <source>
        <dbReference type="EMBL" id="KAL0424612.1"/>
    </source>
</evidence>